<organism evidence="1 2">
    <name type="scientific">Candidatus Epulonipiscium fishelsonii</name>
    <dbReference type="NCBI Taxonomy" id="77094"/>
    <lineage>
        <taxon>Bacteria</taxon>
        <taxon>Bacillati</taxon>
        <taxon>Bacillota</taxon>
        <taxon>Clostridia</taxon>
        <taxon>Lachnospirales</taxon>
        <taxon>Lachnospiraceae</taxon>
        <taxon>Candidatus Epulonipiscium</taxon>
    </lineage>
</organism>
<comment type="caution">
    <text evidence="1">The sequence shown here is derived from an EMBL/GenBank/DDBJ whole genome shotgun (WGS) entry which is preliminary data.</text>
</comment>
<gene>
    <name evidence="1" type="ORF">AN640_02910</name>
</gene>
<dbReference type="Proteomes" id="UP000188637">
    <property type="component" value="Unassembled WGS sequence"/>
</dbReference>
<name>A0ACC8X7U2_9FIRM</name>
<protein>
    <submittedName>
        <fullName evidence="1">Uncharacterized protein</fullName>
    </submittedName>
</protein>
<sequence length="484" mass="55542">MQNSLFVSWVIRFYIALKDSFLGKLWLKIYEFVYKAWQRSFLNKIIFEQKLILNIQQSKSYRVAYIPFYILNCCSEIKGIRESFIINFIGTKISPTYMLYLLVFITPIVDTKIVMILCGVLISVVICNRWAYKKEWKLDDIGFLILALLLIYAISALFSGSRINSIVIWAVYALMMGMYIVTYQILDSKKVVFNIIKIFVMSGSLVSVYGILQYVFDWGEDGNWIDPSMFESITNRAYSTLENPNLLGVYLILTIMSGVGLILVEKDIISKIFYMAGVCIMAVCLGATYSRGCWIGIVISMAIFITFYNGKLWAIAIPVLFVVPFVLPENIIIRLLSIGNMEDTSTAIRIKIWLSSLRMGADHMLTGIGLGSGAYEFLYPFYAYYYIPALHSHNVFIQVFIEGGIIGLWMFLLITWRFIKSCSKSFLDKDKAVGLISLAILTGITGFYIQGMFDYPFFNFRIVLIFWMFLCFGTSFARLRTIEE</sequence>
<keyword evidence="2" id="KW-1185">Reference proteome</keyword>
<accession>A0ACC8X7U2</accession>
<proteinExistence type="predicted"/>
<evidence type="ECO:0000313" key="1">
    <source>
        <dbReference type="EMBL" id="ONI38051.1"/>
    </source>
</evidence>
<dbReference type="EMBL" id="LJHD01000305">
    <property type="protein sequence ID" value="ONI38051.1"/>
    <property type="molecule type" value="Genomic_DNA"/>
</dbReference>
<reference evidence="1" key="1">
    <citation type="submission" date="2016-08" db="EMBL/GenBank/DDBJ databases">
        <authorList>
            <person name="Ngugi D.K."/>
            <person name="Miyake S."/>
            <person name="Stingl U."/>
        </authorList>
    </citation>
    <scope>NUCLEOTIDE SEQUENCE</scope>
    <source>
        <strain evidence="1">SCG-D08WGA-EpuloA1</strain>
    </source>
</reference>
<evidence type="ECO:0000313" key="2">
    <source>
        <dbReference type="Proteomes" id="UP000188637"/>
    </source>
</evidence>